<feature type="transmembrane region" description="Helical" evidence="6">
    <location>
        <begin position="12"/>
        <end position="34"/>
    </location>
</feature>
<dbReference type="InterPro" id="IPR039357">
    <property type="entry name" value="SRD5A/TECR"/>
</dbReference>
<evidence type="ECO:0000256" key="6">
    <source>
        <dbReference type="SAM" id="Phobius"/>
    </source>
</evidence>
<evidence type="ECO:0000256" key="2">
    <source>
        <dbReference type="ARBA" id="ARBA00007742"/>
    </source>
</evidence>
<dbReference type="PROSITE" id="PS50244">
    <property type="entry name" value="S5A_REDUCTASE"/>
    <property type="match status" value="1"/>
</dbReference>
<feature type="domain" description="3-oxo-5-alpha-steroid 4-dehydrogenase C-terminal" evidence="7">
    <location>
        <begin position="145"/>
        <end position="259"/>
    </location>
</feature>
<keyword evidence="4 6" id="KW-1133">Transmembrane helix</keyword>
<proteinExistence type="inferred from homology"/>
<dbReference type="FunFam" id="1.20.120.1630:FF:000017">
    <property type="entry name" value="3-oxo-5-alpha-steroid 4-dehydrogenase family protein"/>
    <property type="match status" value="1"/>
</dbReference>
<evidence type="ECO:0000256" key="1">
    <source>
        <dbReference type="ARBA" id="ARBA00004141"/>
    </source>
</evidence>
<name>A0A438HBQ5_VITVI</name>
<evidence type="ECO:0000313" key="8">
    <source>
        <dbReference type="EMBL" id="RVW81903.1"/>
    </source>
</evidence>
<evidence type="ECO:0000256" key="4">
    <source>
        <dbReference type="ARBA" id="ARBA00022989"/>
    </source>
</evidence>
<dbReference type="Pfam" id="PF02544">
    <property type="entry name" value="Steroid_dh"/>
    <property type="match status" value="1"/>
</dbReference>
<keyword evidence="3 6" id="KW-0812">Transmembrane</keyword>
<gene>
    <name evidence="8" type="primary">gpsn2_1</name>
    <name evidence="8" type="ORF">CK203_033233</name>
</gene>
<feature type="transmembrane region" description="Helical" evidence="6">
    <location>
        <begin position="114"/>
        <end position="138"/>
    </location>
</feature>
<feature type="transmembrane region" description="Helical" evidence="6">
    <location>
        <begin position="215"/>
        <end position="231"/>
    </location>
</feature>
<protein>
    <submittedName>
        <fullName evidence="8">Very-long-chain enoyl-CoA reductase</fullName>
    </submittedName>
</protein>
<dbReference type="GO" id="GO:0006629">
    <property type="term" value="P:lipid metabolic process"/>
    <property type="evidence" value="ECO:0007669"/>
    <property type="project" value="InterPro"/>
</dbReference>
<reference evidence="8 9" key="1">
    <citation type="journal article" date="2018" name="PLoS Genet.">
        <title>Population sequencing reveals clonal diversity and ancestral inbreeding in the grapevine cultivar Chardonnay.</title>
        <authorList>
            <person name="Roach M.J."/>
            <person name="Johnson D.L."/>
            <person name="Bohlmann J."/>
            <person name="van Vuuren H.J."/>
            <person name="Jones S.J."/>
            <person name="Pretorius I.S."/>
            <person name="Schmidt S.A."/>
            <person name="Borneman A.R."/>
        </authorList>
    </citation>
    <scope>NUCLEOTIDE SEQUENCE [LARGE SCALE GENOMIC DNA]</scope>
    <source>
        <strain evidence="9">cv. Chardonnay</strain>
        <tissue evidence="8">Leaf</tissue>
    </source>
</reference>
<comment type="similarity">
    <text evidence="2">Belongs to the steroid 5-alpha reductase family.</text>
</comment>
<accession>A0A438HBQ5</accession>
<feature type="transmembrane region" description="Helical" evidence="6">
    <location>
        <begin position="84"/>
        <end position="102"/>
    </location>
</feature>
<keyword evidence="5 6" id="KW-0472">Membrane</keyword>
<dbReference type="Proteomes" id="UP000288805">
    <property type="component" value="Unassembled WGS sequence"/>
</dbReference>
<organism evidence="8 9">
    <name type="scientific">Vitis vinifera</name>
    <name type="common">Grape</name>
    <dbReference type="NCBI Taxonomy" id="29760"/>
    <lineage>
        <taxon>Eukaryota</taxon>
        <taxon>Viridiplantae</taxon>
        <taxon>Streptophyta</taxon>
        <taxon>Embryophyta</taxon>
        <taxon>Tracheophyta</taxon>
        <taxon>Spermatophyta</taxon>
        <taxon>Magnoliopsida</taxon>
        <taxon>eudicotyledons</taxon>
        <taxon>Gunneridae</taxon>
        <taxon>Pentapetalae</taxon>
        <taxon>rosids</taxon>
        <taxon>Vitales</taxon>
        <taxon>Vitaceae</taxon>
        <taxon>Viteae</taxon>
        <taxon>Vitis</taxon>
    </lineage>
</organism>
<dbReference type="EMBL" id="QGNW01000246">
    <property type="protein sequence ID" value="RVW81903.1"/>
    <property type="molecule type" value="Genomic_DNA"/>
</dbReference>
<evidence type="ECO:0000313" key="9">
    <source>
        <dbReference type="Proteomes" id="UP000288805"/>
    </source>
</evidence>
<feature type="transmembrane region" description="Helical" evidence="6">
    <location>
        <begin position="189"/>
        <end position="209"/>
    </location>
</feature>
<dbReference type="AlphaFoldDB" id="A0A438HBQ5"/>
<dbReference type="Gene3D" id="1.20.120.1630">
    <property type="match status" value="1"/>
</dbReference>
<evidence type="ECO:0000256" key="3">
    <source>
        <dbReference type="ARBA" id="ARBA00022692"/>
    </source>
</evidence>
<dbReference type="InterPro" id="IPR001104">
    <property type="entry name" value="3-oxo-5_a-steroid_4-DH_C"/>
</dbReference>
<evidence type="ECO:0000256" key="5">
    <source>
        <dbReference type="ARBA" id="ARBA00023136"/>
    </source>
</evidence>
<evidence type="ECO:0000259" key="7">
    <source>
        <dbReference type="Pfam" id="PF02544"/>
    </source>
</evidence>
<feature type="transmembrane region" description="Helical" evidence="6">
    <location>
        <begin position="150"/>
        <end position="168"/>
    </location>
</feature>
<comment type="subcellular location">
    <subcellularLocation>
        <location evidence="1">Membrane</location>
        <topology evidence="1">Multi-pass membrane protein</topology>
    </subcellularLocation>
</comment>
<sequence>MFLRFVFPPPPSLLVTAMSVVSFASMANAGLSELKGKHMEYSKFWELKSGRKYKVDSRTGMIVCYTPAFLAGVASFALFPDESFRFLLLTSALSIHFFKRIFEVLFVHKYSGGMALDAAIVISLSYFISTATMIYAQHLSRDFPEPLMDLKYPGIALFLVGILGNLYHHCQLSKLRSKGEREYKIPKGGLFNLVVCPHYLFEILDFIGFSFISQTVYAFALATGTALYLMGRSYSTRRWYVSKFENFPNNVKALIPYIL</sequence>
<comment type="caution">
    <text evidence="8">The sequence shown here is derived from an EMBL/GenBank/DDBJ whole genome shotgun (WGS) entry which is preliminary data.</text>
</comment>
<dbReference type="PANTHER" id="PTHR10556:SF35">
    <property type="entry name" value="3-OXO-5-ALPHA-STEROID 4-DEHYDROGENASE FAMILY PROTEIN"/>
    <property type="match status" value="1"/>
</dbReference>
<dbReference type="PANTHER" id="PTHR10556">
    <property type="entry name" value="3-OXO-5-ALPHA-STEROID 4-DEHYDROGENASE"/>
    <property type="match status" value="1"/>
</dbReference>
<feature type="transmembrane region" description="Helical" evidence="6">
    <location>
        <begin position="55"/>
        <end position="78"/>
    </location>
</feature>
<dbReference type="GO" id="GO:0016627">
    <property type="term" value="F:oxidoreductase activity, acting on the CH-CH group of donors"/>
    <property type="evidence" value="ECO:0007669"/>
    <property type="project" value="InterPro"/>
</dbReference>
<dbReference type="GO" id="GO:0016020">
    <property type="term" value="C:membrane"/>
    <property type="evidence" value="ECO:0007669"/>
    <property type="project" value="UniProtKB-SubCell"/>
</dbReference>